<dbReference type="AlphaFoldDB" id="A0A075R1T6"/>
<evidence type="ECO:0000256" key="7">
    <source>
        <dbReference type="SAM" id="Phobius"/>
    </source>
</evidence>
<dbReference type="InterPro" id="IPR022324">
    <property type="entry name" value="Bacilysin_exporter_BacE_put"/>
</dbReference>
<dbReference type="Proteomes" id="UP000005850">
    <property type="component" value="Chromosome"/>
</dbReference>
<dbReference type="PRINTS" id="PR01988">
    <property type="entry name" value="EXPORTERBACE"/>
</dbReference>
<dbReference type="GO" id="GO:0005886">
    <property type="term" value="C:plasma membrane"/>
    <property type="evidence" value="ECO:0007669"/>
    <property type="project" value="UniProtKB-SubCell"/>
</dbReference>
<feature type="transmembrane region" description="Helical" evidence="7">
    <location>
        <begin position="145"/>
        <end position="167"/>
    </location>
</feature>
<dbReference type="InterPro" id="IPR011701">
    <property type="entry name" value="MFS"/>
</dbReference>
<dbReference type="KEGG" id="blr:BRLA_c010410"/>
<evidence type="ECO:0000256" key="5">
    <source>
        <dbReference type="ARBA" id="ARBA00022989"/>
    </source>
</evidence>
<feature type="transmembrane region" description="Helical" evidence="7">
    <location>
        <begin position="317"/>
        <end position="340"/>
    </location>
</feature>
<dbReference type="EMBL" id="CP007806">
    <property type="protein sequence ID" value="AIG25381.1"/>
    <property type="molecule type" value="Genomic_DNA"/>
</dbReference>
<dbReference type="InterPro" id="IPR020846">
    <property type="entry name" value="MFS_dom"/>
</dbReference>
<feature type="transmembrane region" description="Helical" evidence="7">
    <location>
        <begin position="39"/>
        <end position="60"/>
    </location>
</feature>
<accession>A0A075R1T6</accession>
<evidence type="ECO:0000313" key="9">
    <source>
        <dbReference type="EMBL" id="AIG25381.1"/>
    </source>
</evidence>
<feature type="transmembrane region" description="Helical" evidence="7">
    <location>
        <begin position="381"/>
        <end position="403"/>
    </location>
</feature>
<dbReference type="SUPFAM" id="SSF103473">
    <property type="entry name" value="MFS general substrate transporter"/>
    <property type="match status" value="1"/>
</dbReference>
<keyword evidence="2" id="KW-0813">Transport</keyword>
<reference evidence="9 10" key="1">
    <citation type="journal article" date="2011" name="J. Bacteriol.">
        <title>Genome sequence of Brevibacillus laterosporus LMG 15441, a pathogen of invertebrates.</title>
        <authorList>
            <person name="Djukic M."/>
            <person name="Poehlein A."/>
            <person name="Thurmer A."/>
            <person name="Daniel R."/>
        </authorList>
    </citation>
    <scope>NUCLEOTIDE SEQUENCE [LARGE SCALE GENOMIC DNA]</scope>
    <source>
        <strain evidence="9 10">LMG 15441</strain>
    </source>
</reference>
<dbReference type="PANTHER" id="PTHR43266:SF2">
    <property type="entry name" value="MAJOR FACILITATOR SUPERFAMILY (MFS) PROFILE DOMAIN-CONTAINING PROTEIN"/>
    <property type="match status" value="1"/>
</dbReference>
<evidence type="ECO:0000313" key="10">
    <source>
        <dbReference type="Proteomes" id="UP000005850"/>
    </source>
</evidence>
<evidence type="ECO:0000256" key="2">
    <source>
        <dbReference type="ARBA" id="ARBA00022448"/>
    </source>
</evidence>
<feature type="transmembrane region" description="Helical" evidence="7">
    <location>
        <begin position="291"/>
        <end position="311"/>
    </location>
</feature>
<feature type="transmembrane region" description="Helical" evidence="7">
    <location>
        <begin position="352"/>
        <end position="375"/>
    </location>
</feature>
<evidence type="ECO:0000256" key="6">
    <source>
        <dbReference type="ARBA" id="ARBA00023136"/>
    </source>
</evidence>
<dbReference type="GO" id="GO:0022857">
    <property type="term" value="F:transmembrane transporter activity"/>
    <property type="evidence" value="ECO:0007669"/>
    <property type="project" value="InterPro"/>
</dbReference>
<feature type="transmembrane region" description="Helical" evidence="7">
    <location>
        <begin position="214"/>
        <end position="234"/>
    </location>
</feature>
<feature type="domain" description="Major facilitator superfamily (MFS) profile" evidence="8">
    <location>
        <begin position="15"/>
        <end position="407"/>
    </location>
</feature>
<keyword evidence="4 7" id="KW-0812">Transmembrane</keyword>
<feature type="transmembrane region" description="Helical" evidence="7">
    <location>
        <begin position="260"/>
        <end position="279"/>
    </location>
</feature>
<evidence type="ECO:0000256" key="3">
    <source>
        <dbReference type="ARBA" id="ARBA00022475"/>
    </source>
</evidence>
<proteinExistence type="predicted"/>
<dbReference type="Pfam" id="PF07690">
    <property type="entry name" value="MFS_1"/>
    <property type="match status" value="1"/>
</dbReference>
<dbReference type="STRING" id="1042163.BRLA_c010410"/>
<keyword evidence="3" id="KW-1003">Cell membrane</keyword>
<dbReference type="RefSeq" id="WP_003335092.1">
    <property type="nucleotide sequence ID" value="NZ_CP007806.1"/>
</dbReference>
<keyword evidence="10" id="KW-1185">Reference proteome</keyword>
<keyword evidence="6 7" id="KW-0472">Membrane</keyword>
<dbReference type="HOGENOM" id="CLU_034180_15_4_9"/>
<sequence length="414" mass="46592">MTTTIPAGQNNKMRYIYQLIAGRTISDIGSYLDMIALNLYVYLLTGSAVYMGLFMAVRLLGSFLAGFYSGMLADKFNRKKLMIISDVARFCLLFSLFITPQEYHFYMLYFVIFGMGMFSSMFNVSMQSSIPMLVSPENRVRANALLQSWQAIAMVVGMLSSGILINLLSYQNIFLLDSLTYLLSAVNLISLPIKTNETRTQSDQKASFFSEFSFIYRYLRVIPVLLSLMTIRLFDTFGSAAHNVGIPIYSSMIKPDNPSMIMGFIWGIWAIGNLVGSRFMSKHSKNAKEVFTEKAFGISTILMSFFFILLFAFSTTYLLLICAFLAGVSDGISAICYNSRLQQVSDDKRGRVFGVSSTLQTIGFAFGMLICSPLFEIMLPIWVVGILHGVPMVMALIFTIYFYRKWKAPTELTS</sequence>
<dbReference type="Gene3D" id="1.20.1250.20">
    <property type="entry name" value="MFS general substrate transporter like domains"/>
    <property type="match status" value="1"/>
</dbReference>
<dbReference type="eggNOG" id="COG2814">
    <property type="taxonomic scope" value="Bacteria"/>
</dbReference>
<keyword evidence="5 7" id="KW-1133">Transmembrane helix</keyword>
<dbReference type="InterPro" id="IPR036259">
    <property type="entry name" value="MFS_trans_sf"/>
</dbReference>
<comment type="subcellular location">
    <subcellularLocation>
        <location evidence="1">Cell membrane</location>
        <topology evidence="1">Multi-pass membrane protein</topology>
    </subcellularLocation>
</comment>
<feature type="transmembrane region" description="Helical" evidence="7">
    <location>
        <begin position="105"/>
        <end position="124"/>
    </location>
</feature>
<dbReference type="CDD" id="cd06173">
    <property type="entry name" value="MFS_MefA_like"/>
    <property type="match status" value="1"/>
</dbReference>
<dbReference type="PANTHER" id="PTHR43266">
    <property type="entry name" value="MACROLIDE-EFFLUX PROTEIN"/>
    <property type="match status" value="1"/>
</dbReference>
<evidence type="ECO:0000256" key="1">
    <source>
        <dbReference type="ARBA" id="ARBA00004651"/>
    </source>
</evidence>
<feature type="transmembrane region" description="Helical" evidence="7">
    <location>
        <begin position="173"/>
        <end position="193"/>
    </location>
</feature>
<protein>
    <submittedName>
        <fullName evidence="9">Enterobactin exporter EntS</fullName>
    </submittedName>
</protein>
<name>A0A075R1T6_BRELA</name>
<organism evidence="9 10">
    <name type="scientific">Brevibacillus laterosporus LMG 15441</name>
    <dbReference type="NCBI Taxonomy" id="1042163"/>
    <lineage>
        <taxon>Bacteria</taxon>
        <taxon>Bacillati</taxon>
        <taxon>Bacillota</taxon>
        <taxon>Bacilli</taxon>
        <taxon>Bacillales</taxon>
        <taxon>Paenibacillaceae</taxon>
        <taxon>Brevibacillus</taxon>
    </lineage>
</organism>
<gene>
    <name evidence="9" type="ORF">BRLA_c010410</name>
</gene>
<evidence type="ECO:0000256" key="4">
    <source>
        <dbReference type="ARBA" id="ARBA00022692"/>
    </source>
</evidence>
<dbReference type="PROSITE" id="PS50850">
    <property type="entry name" value="MFS"/>
    <property type="match status" value="1"/>
</dbReference>
<evidence type="ECO:0000259" key="8">
    <source>
        <dbReference type="PROSITE" id="PS50850"/>
    </source>
</evidence>